<dbReference type="SMART" id="SM00871">
    <property type="entry name" value="AraC_E_bind"/>
    <property type="match status" value="1"/>
</dbReference>
<keyword evidence="3" id="KW-0804">Transcription</keyword>
<dbReference type="InterPro" id="IPR018062">
    <property type="entry name" value="HTH_AraC-typ_CS"/>
</dbReference>
<dbReference type="GO" id="GO:0003700">
    <property type="term" value="F:DNA-binding transcription factor activity"/>
    <property type="evidence" value="ECO:0007669"/>
    <property type="project" value="InterPro"/>
</dbReference>
<dbReference type="InterPro" id="IPR029442">
    <property type="entry name" value="GyrI-like"/>
</dbReference>
<evidence type="ECO:0000256" key="2">
    <source>
        <dbReference type="ARBA" id="ARBA00023125"/>
    </source>
</evidence>
<dbReference type="Gene3D" id="3.20.80.10">
    <property type="entry name" value="Regulatory factor, effector binding domain"/>
    <property type="match status" value="1"/>
</dbReference>
<reference evidence="5 6" key="1">
    <citation type="submission" date="2017-04" db="EMBL/GenBank/DDBJ databases">
        <authorList>
            <person name="Afonso C.L."/>
            <person name="Miller P.J."/>
            <person name="Scott M.A."/>
            <person name="Spackman E."/>
            <person name="Goraichik I."/>
            <person name="Dimitrov K.M."/>
            <person name="Suarez D.L."/>
            <person name="Swayne D.E."/>
        </authorList>
    </citation>
    <scope>NUCLEOTIDE SEQUENCE [LARGE SCALE GENOMIC DNA]</scope>
    <source>
        <strain evidence="5 6">11</strain>
    </source>
</reference>
<dbReference type="InterPro" id="IPR011256">
    <property type="entry name" value="Reg_factor_effector_dom_sf"/>
</dbReference>
<dbReference type="InterPro" id="IPR009057">
    <property type="entry name" value="Homeodomain-like_sf"/>
</dbReference>
<accession>A0A1X7LAH1</accession>
<dbReference type="STRING" id="1852522.SAMN06295960_3177"/>
<dbReference type="PROSITE" id="PS00041">
    <property type="entry name" value="HTH_ARAC_FAMILY_1"/>
    <property type="match status" value="1"/>
</dbReference>
<name>A0A1X7LAH1_9BACL</name>
<protein>
    <submittedName>
        <fullName evidence="5">AraC family transcriptional regulator</fullName>
    </submittedName>
</protein>
<dbReference type="PROSITE" id="PS01124">
    <property type="entry name" value="HTH_ARAC_FAMILY_2"/>
    <property type="match status" value="1"/>
</dbReference>
<evidence type="ECO:0000256" key="3">
    <source>
        <dbReference type="ARBA" id="ARBA00023163"/>
    </source>
</evidence>
<keyword evidence="2" id="KW-0238">DNA-binding</keyword>
<keyword evidence="6" id="KW-1185">Reference proteome</keyword>
<dbReference type="Pfam" id="PF06445">
    <property type="entry name" value="GyrI-like"/>
    <property type="match status" value="1"/>
</dbReference>
<evidence type="ECO:0000313" key="6">
    <source>
        <dbReference type="Proteomes" id="UP000193834"/>
    </source>
</evidence>
<evidence type="ECO:0000313" key="5">
    <source>
        <dbReference type="EMBL" id="SMG50836.1"/>
    </source>
</evidence>
<dbReference type="Gene3D" id="1.10.10.60">
    <property type="entry name" value="Homeodomain-like"/>
    <property type="match status" value="2"/>
</dbReference>
<dbReference type="InterPro" id="IPR018060">
    <property type="entry name" value="HTH_AraC"/>
</dbReference>
<dbReference type="EMBL" id="FXAZ01000004">
    <property type="protein sequence ID" value="SMG50836.1"/>
    <property type="molecule type" value="Genomic_DNA"/>
</dbReference>
<organism evidence="5 6">
    <name type="scientific">Paenibacillus aquistagni</name>
    <dbReference type="NCBI Taxonomy" id="1852522"/>
    <lineage>
        <taxon>Bacteria</taxon>
        <taxon>Bacillati</taxon>
        <taxon>Bacillota</taxon>
        <taxon>Bacilli</taxon>
        <taxon>Bacillales</taxon>
        <taxon>Paenibacillaceae</taxon>
        <taxon>Paenibacillus</taxon>
    </lineage>
</organism>
<proteinExistence type="predicted"/>
<evidence type="ECO:0000259" key="4">
    <source>
        <dbReference type="PROSITE" id="PS01124"/>
    </source>
</evidence>
<dbReference type="InterPro" id="IPR050959">
    <property type="entry name" value="MarA-like"/>
</dbReference>
<evidence type="ECO:0000256" key="1">
    <source>
        <dbReference type="ARBA" id="ARBA00023015"/>
    </source>
</evidence>
<sequence length="295" mass="33851">MDMLRDMNQALAYIEAHLDEELDDDKIALLAGTSTYHFRRLFSYLSGMSLNTYVRNRRLSEASLELQHESVRVIDVAIKYGYHSADGFTRAFKEWCGMNPSEVKSSSQLKLFPRMTFQLTVKGGVDMNYRIEHKEAFKLVGVKKRVPIMFEGENPEIVKLMQSITAEQRMKLQSYRNTEVSTVVNASYHFEEGRHEEKGELDHLIGSMTTLDTDFDGFEVVEVPACTWAVFSSEGPFPKTMQDTWAKIASEWLPSSRYELIDVPEISFTGDMSNLQQVYSEIWIGVRHKHASFAT</sequence>
<dbReference type="SMART" id="SM00342">
    <property type="entry name" value="HTH_ARAC"/>
    <property type="match status" value="1"/>
</dbReference>
<dbReference type="InterPro" id="IPR010499">
    <property type="entry name" value="AraC_E-bd"/>
</dbReference>
<dbReference type="SUPFAM" id="SSF46689">
    <property type="entry name" value="Homeodomain-like"/>
    <property type="match status" value="2"/>
</dbReference>
<dbReference type="Pfam" id="PF12833">
    <property type="entry name" value="HTH_18"/>
    <property type="match status" value="1"/>
</dbReference>
<dbReference type="GO" id="GO:0043565">
    <property type="term" value="F:sequence-specific DNA binding"/>
    <property type="evidence" value="ECO:0007669"/>
    <property type="project" value="InterPro"/>
</dbReference>
<dbReference type="PANTHER" id="PTHR47504:SF5">
    <property type="entry name" value="RIGHT ORIGIN-BINDING PROTEIN"/>
    <property type="match status" value="1"/>
</dbReference>
<keyword evidence="1" id="KW-0805">Transcription regulation</keyword>
<dbReference type="OrthoDB" id="9801123at2"/>
<dbReference type="Proteomes" id="UP000193834">
    <property type="component" value="Unassembled WGS sequence"/>
</dbReference>
<feature type="domain" description="HTH araC/xylS-type" evidence="4">
    <location>
        <begin position="8"/>
        <end position="106"/>
    </location>
</feature>
<dbReference type="SUPFAM" id="SSF55136">
    <property type="entry name" value="Probable bacterial effector-binding domain"/>
    <property type="match status" value="1"/>
</dbReference>
<dbReference type="PANTHER" id="PTHR47504">
    <property type="entry name" value="RIGHT ORIGIN-BINDING PROTEIN"/>
    <property type="match status" value="1"/>
</dbReference>
<gene>
    <name evidence="5" type="ORF">SAMN06295960_3177</name>
</gene>
<dbReference type="AlphaFoldDB" id="A0A1X7LAH1"/>